<dbReference type="RefSeq" id="WP_126693735.1">
    <property type="nucleotide sequence ID" value="NZ_RXOF01000007.1"/>
</dbReference>
<keyword evidence="1" id="KW-0732">Signal</keyword>
<feature type="domain" description="NTF2 fold" evidence="2">
    <location>
        <begin position="57"/>
        <end position="123"/>
    </location>
</feature>
<evidence type="ECO:0000313" key="4">
    <source>
        <dbReference type="Proteomes" id="UP000282184"/>
    </source>
</evidence>
<evidence type="ECO:0000259" key="2">
    <source>
        <dbReference type="Pfam" id="PF15631"/>
    </source>
</evidence>
<evidence type="ECO:0000313" key="3">
    <source>
        <dbReference type="EMBL" id="RTQ49204.1"/>
    </source>
</evidence>
<dbReference type="AlphaFoldDB" id="A0A431U1X1"/>
<feature type="signal peptide" evidence="1">
    <location>
        <begin position="1"/>
        <end position="19"/>
    </location>
</feature>
<dbReference type="Pfam" id="PF15631">
    <property type="entry name" value="Imm-NTF2-2"/>
    <property type="match status" value="1"/>
</dbReference>
<dbReference type="OrthoDB" id="886637at2"/>
<feature type="chain" id="PRO_5019584582" description="NTF2 fold domain-containing protein" evidence="1">
    <location>
        <begin position="20"/>
        <end position="123"/>
    </location>
</feature>
<accession>A0A431U1X1</accession>
<protein>
    <recommendedName>
        <fullName evidence="2">NTF2 fold domain-containing protein</fullName>
    </recommendedName>
</protein>
<organism evidence="3 4">
    <name type="scientific">Hymenobacter gummosus</name>
    <dbReference type="NCBI Taxonomy" id="1776032"/>
    <lineage>
        <taxon>Bacteria</taxon>
        <taxon>Pseudomonadati</taxon>
        <taxon>Bacteroidota</taxon>
        <taxon>Cytophagia</taxon>
        <taxon>Cytophagales</taxon>
        <taxon>Hymenobacteraceae</taxon>
        <taxon>Hymenobacter</taxon>
    </lineage>
</organism>
<gene>
    <name evidence="3" type="ORF">EJV47_13745</name>
</gene>
<name>A0A431U1X1_9BACT</name>
<proteinExistence type="predicted"/>
<comment type="caution">
    <text evidence="3">The sequence shown here is derived from an EMBL/GenBank/DDBJ whole genome shotgun (WGS) entry which is preliminary data.</text>
</comment>
<dbReference type="InterPro" id="IPR028921">
    <property type="entry name" value="NTF2_fold_dom"/>
</dbReference>
<reference evidence="3 4" key="1">
    <citation type="submission" date="2018-12" db="EMBL/GenBank/DDBJ databases">
        <title>Hymenobacter gummosus sp. nov., isolated from a spring.</title>
        <authorList>
            <person name="Nie L."/>
        </authorList>
    </citation>
    <scope>NUCLEOTIDE SEQUENCE [LARGE SCALE GENOMIC DNA]</scope>
    <source>
        <strain evidence="3 4">KCTC 52166</strain>
    </source>
</reference>
<keyword evidence="4" id="KW-1185">Reference proteome</keyword>
<dbReference type="Proteomes" id="UP000282184">
    <property type="component" value="Unassembled WGS sequence"/>
</dbReference>
<dbReference type="EMBL" id="RXOF01000007">
    <property type="protein sequence ID" value="RTQ49204.1"/>
    <property type="molecule type" value="Genomic_DNA"/>
</dbReference>
<dbReference type="PROSITE" id="PS51257">
    <property type="entry name" value="PROKAR_LIPOPROTEIN"/>
    <property type="match status" value="1"/>
</dbReference>
<sequence length="123" mass="13496">MRLLICLSGLLLLSASACGQQHLRSTHAQLKELLKETLKEPVERRVLVRPVIPDSTTAVAVAEALTFDIYGDKQIRRQKPYQVALIDGYWVVTGSLPVGHVGGAFEVILDAKDGRVLRLAHGK</sequence>
<evidence type="ECO:0000256" key="1">
    <source>
        <dbReference type="SAM" id="SignalP"/>
    </source>
</evidence>